<name>A0A3M7SDV4_BRAPC</name>
<dbReference type="EMBL" id="REGN01001597">
    <property type="protein sequence ID" value="RNA33700.1"/>
    <property type="molecule type" value="Genomic_DNA"/>
</dbReference>
<keyword evidence="1" id="KW-0175">Coiled coil</keyword>
<evidence type="ECO:0000313" key="2">
    <source>
        <dbReference type="EMBL" id="RNA33700.1"/>
    </source>
</evidence>
<proteinExistence type="predicted"/>
<reference evidence="2 3" key="1">
    <citation type="journal article" date="2018" name="Sci. Rep.">
        <title>Genomic signatures of local adaptation to the degree of environmental predictability in rotifers.</title>
        <authorList>
            <person name="Franch-Gras L."/>
            <person name="Hahn C."/>
            <person name="Garcia-Roger E.M."/>
            <person name="Carmona M.J."/>
            <person name="Serra M."/>
            <person name="Gomez A."/>
        </authorList>
    </citation>
    <scope>NUCLEOTIDE SEQUENCE [LARGE SCALE GENOMIC DNA]</scope>
    <source>
        <strain evidence="2">HYR1</strain>
    </source>
</reference>
<feature type="coiled-coil region" evidence="1">
    <location>
        <begin position="199"/>
        <end position="226"/>
    </location>
</feature>
<sequence length="345" mass="40500">MKTRKFQTSLKILSALPCLPNYCSMPETPNIDRLKELLQKFSHDNPEEVDATTLHRDNTHKLCQWSEKSIMSIGLVLFREHPESMKAITDNLIKAVKYVKRYGGYGCIVFGSFGIRTLNKFNAILSVIDRKLGEFGIRIAEFISQISEIFCKYCVNDHEFILKIGSFVKNIKDIFKKAFGFFKTDTKTKQNKDIKVKKNAKFKRKLSNLKNVMNSFEKKMDKVKNKENDSRNWSNEDIQVKESQSLMEDKISEKENEIFEEISTIDTIFKYFKTIFTFWTPLLINEEEILNTILSYFDEANKIINKFCNLHPLYKILCGNNYLTEFKFKSPNYFIIKFIKAFIDL</sequence>
<evidence type="ECO:0000313" key="3">
    <source>
        <dbReference type="Proteomes" id="UP000276133"/>
    </source>
</evidence>
<accession>A0A3M7SDV4</accession>
<dbReference type="Proteomes" id="UP000276133">
    <property type="component" value="Unassembled WGS sequence"/>
</dbReference>
<organism evidence="2 3">
    <name type="scientific">Brachionus plicatilis</name>
    <name type="common">Marine rotifer</name>
    <name type="synonym">Brachionus muelleri</name>
    <dbReference type="NCBI Taxonomy" id="10195"/>
    <lineage>
        <taxon>Eukaryota</taxon>
        <taxon>Metazoa</taxon>
        <taxon>Spiralia</taxon>
        <taxon>Gnathifera</taxon>
        <taxon>Rotifera</taxon>
        <taxon>Eurotatoria</taxon>
        <taxon>Monogononta</taxon>
        <taxon>Pseudotrocha</taxon>
        <taxon>Ploima</taxon>
        <taxon>Brachionidae</taxon>
        <taxon>Brachionus</taxon>
    </lineage>
</organism>
<dbReference type="AlphaFoldDB" id="A0A3M7SDV4"/>
<gene>
    <name evidence="2" type="ORF">BpHYR1_024296</name>
</gene>
<keyword evidence="3" id="KW-1185">Reference proteome</keyword>
<evidence type="ECO:0000256" key="1">
    <source>
        <dbReference type="SAM" id="Coils"/>
    </source>
</evidence>
<protein>
    <submittedName>
        <fullName evidence="2">Uncharacterized protein</fullName>
    </submittedName>
</protein>
<comment type="caution">
    <text evidence="2">The sequence shown here is derived from an EMBL/GenBank/DDBJ whole genome shotgun (WGS) entry which is preliminary data.</text>
</comment>